<gene>
    <name evidence="6" type="ORF">HZF24_05805</name>
</gene>
<protein>
    <submittedName>
        <fullName evidence="6">LemA family protein</fullName>
    </submittedName>
</protein>
<dbReference type="InterPro" id="IPR007156">
    <property type="entry name" value="MamQ_LemA"/>
</dbReference>
<keyword evidence="4" id="KW-1133">Transmembrane helix</keyword>
<evidence type="ECO:0000256" key="1">
    <source>
        <dbReference type="ARBA" id="ARBA00004167"/>
    </source>
</evidence>
<reference evidence="6" key="1">
    <citation type="submission" date="2020-07" db="EMBL/GenBank/DDBJ databases">
        <title>Genomic analysis of a strain of Sedimentibacter Hydroxybenzoicus DSM7310.</title>
        <authorList>
            <person name="Ma S."/>
        </authorList>
    </citation>
    <scope>NUCLEOTIDE SEQUENCE</scope>
    <source>
        <strain evidence="6">DSM 7310</strain>
    </source>
</reference>
<keyword evidence="5" id="KW-0472">Membrane</keyword>
<dbReference type="EMBL" id="JACBNQ010000003">
    <property type="protein sequence ID" value="NYB73652.1"/>
    <property type="molecule type" value="Genomic_DNA"/>
</dbReference>
<evidence type="ECO:0000256" key="5">
    <source>
        <dbReference type="ARBA" id="ARBA00023136"/>
    </source>
</evidence>
<dbReference type="InterPro" id="IPR023353">
    <property type="entry name" value="LemA-like_dom_sf"/>
</dbReference>
<comment type="similarity">
    <text evidence="2">Belongs to the LemA family.</text>
</comment>
<evidence type="ECO:0000256" key="2">
    <source>
        <dbReference type="ARBA" id="ARBA00008854"/>
    </source>
</evidence>
<dbReference type="AlphaFoldDB" id="A0A974BJ02"/>
<dbReference type="SUPFAM" id="SSF140478">
    <property type="entry name" value="LemA-like"/>
    <property type="match status" value="1"/>
</dbReference>
<sequence length="179" mass="20056">MILLIIVIIVIIAVIMWAVSTSNRFKVLLVKINEADSGIDVALNKRYDTLVKLMEVVKAYARHEVETLSEMVKLRSGMGIAEKEQAEIKMHEVTDRINVIAEGYPELRSSENFRQLQDAIMESEDHLQAARRVYNAGVSAFNQAIAVFPASIIAGRAGYTPKDFFETGSEKRSDVKINL</sequence>
<keyword evidence="7" id="KW-1185">Reference proteome</keyword>
<evidence type="ECO:0000256" key="4">
    <source>
        <dbReference type="ARBA" id="ARBA00022989"/>
    </source>
</evidence>
<dbReference type="Proteomes" id="UP000611629">
    <property type="component" value="Unassembled WGS sequence"/>
</dbReference>
<dbReference type="PANTHER" id="PTHR34478:SF1">
    <property type="entry name" value="PROTEIN LEMA"/>
    <property type="match status" value="1"/>
</dbReference>
<evidence type="ECO:0000313" key="6">
    <source>
        <dbReference type="EMBL" id="NYB73652.1"/>
    </source>
</evidence>
<evidence type="ECO:0000313" key="7">
    <source>
        <dbReference type="Proteomes" id="UP000611629"/>
    </source>
</evidence>
<comment type="caution">
    <text evidence="6">The sequence shown here is derived from an EMBL/GenBank/DDBJ whole genome shotgun (WGS) entry which is preliminary data.</text>
</comment>
<dbReference type="RefSeq" id="WP_179237334.1">
    <property type="nucleotide sequence ID" value="NZ_JACBNQ010000003.1"/>
</dbReference>
<dbReference type="Pfam" id="PF04011">
    <property type="entry name" value="LemA"/>
    <property type="match status" value="1"/>
</dbReference>
<dbReference type="GO" id="GO:0016020">
    <property type="term" value="C:membrane"/>
    <property type="evidence" value="ECO:0007669"/>
    <property type="project" value="UniProtKB-SubCell"/>
</dbReference>
<comment type="subcellular location">
    <subcellularLocation>
        <location evidence="1">Membrane</location>
        <topology evidence="1">Single-pass membrane protein</topology>
    </subcellularLocation>
</comment>
<keyword evidence="3" id="KW-0812">Transmembrane</keyword>
<organism evidence="6 7">
    <name type="scientific">Sedimentibacter hydroxybenzoicus DSM 7310</name>
    <dbReference type="NCBI Taxonomy" id="1123245"/>
    <lineage>
        <taxon>Bacteria</taxon>
        <taxon>Bacillati</taxon>
        <taxon>Bacillota</taxon>
        <taxon>Tissierellia</taxon>
        <taxon>Sedimentibacter</taxon>
    </lineage>
</organism>
<evidence type="ECO:0000256" key="3">
    <source>
        <dbReference type="ARBA" id="ARBA00022692"/>
    </source>
</evidence>
<dbReference type="PANTHER" id="PTHR34478">
    <property type="entry name" value="PROTEIN LEMA"/>
    <property type="match status" value="1"/>
</dbReference>
<proteinExistence type="inferred from homology"/>
<name>A0A974BJ02_SEDHY</name>
<dbReference type="Gene3D" id="1.20.1440.20">
    <property type="entry name" value="LemA-like domain"/>
    <property type="match status" value="1"/>
</dbReference>
<accession>A0A974BJ02</accession>